<evidence type="ECO:0000313" key="2">
    <source>
        <dbReference type="EMBL" id="ANB72610.1"/>
    </source>
</evidence>
<dbReference type="Proteomes" id="UP000076852">
    <property type="component" value="Chromosome 2"/>
</dbReference>
<dbReference type="KEGG" id="buz:AYM40_09700"/>
<reference evidence="3 4" key="1">
    <citation type="journal article" date="2016" name="Gene">
        <title>PacBio SMRT assembly of a complex multi-replicon genome reveals chlorocatechol degradative operon in a region of genome plasticity.</title>
        <authorList>
            <person name="Ricker N."/>
            <person name="Shen S.Y."/>
            <person name="Goordial J."/>
            <person name="Jin S."/>
            <person name="Fulthorpe R.R."/>
        </authorList>
    </citation>
    <scope>NUCLEOTIDE SEQUENCE [LARGE SCALE GENOMIC DNA]</scope>
    <source>
        <strain evidence="3 4">OLGA172</strain>
    </source>
</reference>
<evidence type="ECO:0000259" key="1">
    <source>
        <dbReference type="SMART" id="SM00953"/>
    </source>
</evidence>
<feature type="domain" description="RES" evidence="1">
    <location>
        <begin position="184"/>
        <end position="337"/>
    </location>
</feature>
<dbReference type="EMBL" id="CP014579">
    <property type="protein sequence ID" value="ANB75914.1"/>
    <property type="molecule type" value="Genomic_DNA"/>
</dbReference>
<dbReference type="Pfam" id="PF08808">
    <property type="entry name" value="RES"/>
    <property type="match status" value="1"/>
</dbReference>
<dbReference type="AlphaFoldDB" id="A0A160FSR6"/>
<keyword evidence="4" id="KW-1185">Reference proteome</keyword>
<name>A0A160FSR6_9BURK</name>
<evidence type="ECO:0000313" key="3">
    <source>
        <dbReference type="EMBL" id="ANB75914.1"/>
    </source>
</evidence>
<dbReference type="SMART" id="SM00953">
    <property type="entry name" value="RES"/>
    <property type="match status" value="1"/>
</dbReference>
<dbReference type="STRING" id="1804984.AYM40_09700"/>
<organism evidence="3 4">
    <name type="scientific">Paraburkholderia phytofirmans OLGA172</name>
    <dbReference type="NCBI Taxonomy" id="1417228"/>
    <lineage>
        <taxon>Bacteria</taxon>
        <taxon>Pseudomonadati</taxon>
        <taxon>Pseudomonadota</taxon>
        <taxon>Betaproteobacteria</taxon>
        <taxon>Burkholderiales</taxon>
        <taxon>Burkholderiaceae</taxon>
        <taxon>Paraburkholderia</taxon>
    </lineage>
</organism>
<evidence type="ECO:0000313" key="4">
    <source>
        <dbReference type="Proteomes" id="UP000076852"/>
    </source>
</evidence>
<dbReference type="Proteomes" id="UP000076852">
    <property type="component" value="Chromosome 1"/>
</dbReference>
<dbReference type="InterPro" id="IPR014914">
    <property type="entry name" value="RES_dom"/>
</dbReference>
<dbReference type="RefSeq" id="WP_063496036.1">
    <property type="nucleotide sequence ID" value="NZ_CP014578.1"/>
</dbReference>
<dbReference type="EMBL" id="CP014578">
    <property type="protein sequence ID" value="ANB72610.1"/>
    <property type="molecule type" value="Genomic_DNA"/>
</dbReference>
<sequence>MAKKCCPECFAHEWVREYARDRSNGIGACDYCGASGVKVIDIDVLYEPFRNLMQLYAPSDDASGEMLIYAIQWDYEVFEDGLYCSDGAAGLLEDILATGWDDDSGESPVRAHELYRRSWTGPTMLDEWNEYCAAVKEHPRRKPRMPMLFDEELGRQEADVLPGAILYRARLGFTQIGGTIEPHAGVGIGAPPAGKAKPGRANRLRQVVLYVADQEPTAIAEVRPARGLLVSVAEVHAVRSLRLVDLNKPVRPSNPFADDVPRYELELEHLLRAFGEELSRPLRRTDDEHEYLPCQKLVERIRKSGLYDGIRYPSAMAPGGSNIVLFDPELVTIGASRLVEIREIDVAYVDFEDE</sequence>
<gene>
    <name evidence="2" type="ORF">AYM40_09700</name>
    <name evidence="3" type="ORF">AYM40_26830</name>
</gene>
<proteinExistence type="predicted"/>
<dbReference type="KEGG" id="buz:AYM40_26830"/>
<protein>
    <recommendedName>
        <fullName evidence="1">RES domain-containing protein</fullName>
    </recommendedName>
</protein>
<accession>A0A160FSR6</accession>